<feature type="transmembrane region" description="Helical" evidence="7">
    <location>
        <begin position="247"/>
        <end position="265"/>
    </location>
</feature>
<keyword evidence="2 7" id="KW-0812">Transmembrane</keyword>
<accession>A0A843W188</accession>
<dbReference type="InterPro" id="IPR013057">
    <property type="entry name" value="AA_transpt_TM"/>
</dbReference>
<proteinExistence type="predicted"/>
<evidence type="ECO:0000256" key="2">
    <source>
        <dbReference type="ARBA" id="ARBA00022692"/>
    </source>
</evidence>
<dbReference type="PANTHER" id="PTHR22950:SF643">
    <property type="entry name" value="AMINO ACID TRANSPORTER AVT6A"/>
    <property type="match status" value="1"/>
</dbReference>
<feature type="transmembrane region" description="Helical" evidence="7">
    <location>
        <begin position="78"/>
        <end position="103"/>
    </location>
</feature>
<dbReference type="Proteomes" id="UP000652761">
    <property type="component" value="Unassembled WGS sequence"/>
</dbReference>
<evidence type="ECO:0000256" key="5">
    <source>
        <dbReference type="ARBA" id="ARBA00023136"/>
    </source>
</evidence>
<sequence>MTIGGLQPAPERAPRSSSRRGSSELAAPLLPRRHADAATSAGEPVGTAGNASFVGSVFNLSTNIVGAGIMALPACARVLGVVPVFALILLVAFLTEAAIELLLRFSRAGKAFTYAGVMGDAFGWGGRVLLQVAVVVKIVGVLIVYMIIVGDVLSGTTSSGVRHSGVLEGWFGLHWWTGRFFVLLVTTLVVFLPLACFKRLDSLRYTSALSVMLAVVFVVITVGIAILKLLNGSVSVAKLFPTITDLASIWNLFTVVPVIVTAYICHYNGMQADL</sequence>
<evidence type="ECO:0000256" key="6">
    <source>
        <dbReference type="SAM" id="MobiDB-lite"/>
    </source>
</evidence>
<keyword evidence="10" id="KW-1185">Reference proteome</keyword>
<name>A0A843W188_COLES</name>
<dbReference type="GO" id="GO:0031090">
    <property type="term" value="C:organelle membrane"/>
    <property type="evidence" value="ECO:0007669"/>
    <property type="project" value="UniProtKB-ARBA"/>
</dbReference>
<feature type="domain" description="Amino acid transporter transmembrane" evidence="8">
    <location>
        <begin position="50"/>
        <end position="268"/>
    </location>
</feature>
<keyword evidence="3" id="KW-0813">Transport</keyword>
<gene>
    <name evidence="9" type="ORF">Taro_035750</name>
</gene>
<evidence type="ECO:0000313" key="10">
    <source>
        <dbReference type="Proteomes" id="UP000652761"/>
    </source>
</evidence>
<evidence type="ECO:0000256" key="1">
    <source>
        <dbReference type="ARBA" id="ARBA00004141"/>
    </source>
</evidence>
<dbReference type="OrthoDB" id="28208at2759"/>
<evidence type="ECO:0000259" key="8">
    <source>
        <dbReference type="Pfam" id="PF01490"/>
    </source>
</evidence>
<feature type="compositionally biased region" description="Low complexity" evidence="6">
    <location>
        <begin position="15"/>
        <end position="24"/>
    </location>
</feature>
<evidence type="ECO:0000313" key="9">
    <source>
        <dbReference type="EMBL" id="MQM02979.1"/>
    </source>
</evidence>
<dbReference type="PANTHER" id="PTHR22950">
    <property type="entry name" value="AMINO ACID TRANSPORTER"/>
    <property type="match status" value="1"/>
</dbReference>
<keyword evidence="5 7" id="KW-0472">Membrane</keyword>
<keyword evidence="4 7" id="KW-1133">Transmembrane helix</keyword>
<feature type="transmembrane region" description="Helical" evidence="7">
    <location>
        <begin position="173"/>
        <end position="196"/>
    </location>
</feature>
<organism evidence="9 10">
    <name type="scientific">Colocasia esculenta</name>
    <name type="common">Wild taro</name>
    <name type="synonym">Arum esculentum</name>
    <dbReference type="NCBI Taxonomy" id="4460"/>
    <lineage>
        <taxon>Eukaryota</taxon>
        <taxon>Viridiplantae</taxon>
        <taxon>Streptophyta</taxon>
        <taxon>Embryophyta</taxon>
        <taxon>Tracheophyta</taxon>
        <taxon>Spermatophyta</taxon>
        <taxon>Magnoliopsida</taxon>
        <taxon>Liliopsida</taxon>
        <taxon>Araceae</taxon>
        <taxon>Aroideae</taxon>
        <taxon>Colocasieae</taxon>
        <taxon>Colocasia</taxon>
    </lineage>
</organism>
<feature type="transmembrane region" description="Helical" evidence="7">
    <location>
        <begin position="128"/>
        <end position="153"/>
    </location>
</feature>
<dbReference type="EMBL" id="NMUH01002954">
    <property type="protein sequence ID" value="MQM02979.1"/>
    <property type="molecule type" value="Genomic_DNA"/>
</dbReference>
<evidence type="ECO:0000256" key="4">
    <source>
        <dbReference type="ARBA" id="ARBA00022989"/>
    </source>
</evidence>
<comment type="subcellular location">
    <subcellularLocation>
        <location evidence="1">Membrane</location>
        <topology evidence="1">Multi-pass membrane protein</topology>
    </subcellularLocation>
</comment>
<feature type="transmembrane region" description="Helical" evidence="7">
    <location>
        <begin position="208"/>
        <end position="227"/>
    </location>
</feature>
<evidence type="ECO:0000256" key="7">
    <source>
        <dbReference type="SAM" id="Phobius"/>
    </source>
</evidence>
<keyword evidence="3" id="KW-0029">Amino-acid transport</keyword>
<evidence type="ECO:0000256" key="3">
    <source>
        <dbReference type="ARBA" id="ARBA00022970"/>
    </source>
</evidence>
<reference evidence="9" key="1">
    <citation type="submission" date="2017-07" db="EMBL/GenBank/DDBJ databases">
        <title>Taro Niue Genome Assembly and Annotation.</title>
        <authorList>
            <person name="Atibalentja N."/>
            <person name="Keating K."/>
            <person name="Fields C.J."/>
        </authorList>
    </citation>
    <scope>NUCLEOTIDE SEQUENCE</scope>
    <source>
        <strain evidence="9">Niue_2</strain>
        <tissue evidence="9">Leaf</tissue>
    </source>
</reference>
<comment type="caution">
    <text evidence="9">The sequence shown here is derived from an EMBL/GenBank/DDBJ whole genome shotgun (WGS) entry which is preliminary data.</text>
</comment>
<dbReference type="AlphaFoldDB" id="A0A843W188"/>
<feature type="region of interest" description="Disordered" evidence="6">
    <location>
        <begin position="1"/>
        <end position="24"/>
    </location>
</feature>
<protein>
    <recommendedName>
        <fullName evidence="8">Amino acid transporter transmembrane domain-containing protein</fullName>
    </recommendedName>
</protein>
<dbReference type="GO" id="GO:0015179">
    <property type="term" value="F:L-amino acid transmembrane transporter activity"/>
    <property type="evidence" value="ECO:0007669"/>
    <property type="project" value="TreeGrafter"/>
</dbReference>
<dbReference type="Pfam" id="PF01490">
    <property type="entry name" value="Aa_trans"/>
    <property type="match status" value="1"/>
</dbReference>